<sequence>MSASAGHPLSRGYRRARRECDVQRMRTNMKHAATVASVRALCALGLPGEQLIPALLEALHRAIPSSRNLFDWTDEQGRLVRYFFEGPIDAEIARHYFESFYNQAGEIEAMGSFQDTVTGRASIRSAAELDSATFFRSALYNEIWRPQGLHSRVEAIVKDVHGRPLGSLVLYREKGDPPFTQAEERLLADLTPYIARALTVDNVMSLDFVARRERRAVLNLAGDGALLHLSQDAHKMLLLSHGGITPESAGRVPSVADFGTLQLLADQIHRHERASRHQVALTVDNAWGRFVFEAEPLAAATEGAPGAIHVSIQHQEPRAVAWRRALSGLNLSIAQTEVCALMRAGYTQRQIAAALSIAPNTVSDHVRKIYTRLDVHSVRELCIRVDELVV</sequence>
<dbReference type="InterPro" id="IPR016032">
    <property type="entry name" value="Sig_transdc_resp-reg_C-effctor"/>
</dbReference>
<protein>
    <recommendedName>
        <fullName evidence="4">HTH luxR-type domain-containing protein</fullName>
    </recommendedName>
</protein>
<reference evidence="5 6" key="1">
    <citation type="submission" date="2020-04" db="EMBL/GenBank/DDBJ databases">
        <title>Usitatibacter rugosus gen. nov., sp. nov. and Usitatibacter palustris sp. nov., novel members of Usitatibacteraceae fam. nov. within the order Nitrosomonadales isolated from soil.</title>
        <authorList>
            <person name="Huber K.J."/>
            <person name="Neumann-Schaal M."/>
            <person name="Geppert A."/>
            <person name="Luckner M."/>
            <person name="Wanner G."/>
            <person name="Overmann J."/>
        </authorList>
    </citation>
    <scope>NUCLEOTIDE SEQUENCE [LARGE SCALE GENOMIC DNA]</scope>
    <source>
        <strain evidence="5 6">Swamp67</strain>
    </source>
</reference>
<proteinExistence type="predicted"/>
<dbReference type="Proteomes" id="UP000503096">
    <property type="component" value="Chromosome"/>
</dbReference>
<dbReference type="SUPFAM" id="SSF55781">
    <property type="entry name" value="GAF domain-like"/>
    <property type="match status" value="1"/>
</dbReference>
<dbReference type="InterPro" id="IPR000792">
    <property type="entry name" value="Tscrpt_reg_LuxR_C"/>
</dbReference>
<dbReference type="InParanoid" id="A0A6M4HB06"/>
<accession>A0A6M4HB06</accession>
<dbReference type="AlphaFoldDB" id="A0A6M4HB06"/>
<dbReference type="GO" id="GO:0006355">
    <property type="term" value="P:regulation of DNA-templated transcription"/>
    <property type="evidence" value="ECO:0007669"/>
    <property type="project" value="InterPro"/>
</dbReference>
<gene>
    <name evidence="5" type="ORF">DSM104440_03587</name>
</gene>
<evidence type="ECO:0000259" key="4">
    <source>
        <dbReference type="SMART" id="SM00421"/>
    </source>
</evidence>
<dbReference type="SUPFAM" id="SSF46894">
    <property type="entry name" value="C-terminal effector domain of the bipartite response regulators"/>
    <property type="match status" value="1"/>
</dbReference>
<evidence type="ECO:0000313" key="5">
    <source>
        <dbReference type="EMBL" id="QJR16751.1"/>
    </source>
</evidence>
<dbReference type="CDD" id="cd06170">
    <property type="entry name" value="LuxR_C_like"/>
    <property type="match status" value="1"/>
</dbReference>
<evidence type="ECO:0000313" key="6">
    <source>
        <dbReference type="Proteomes" id="UP000503096"/>
    </source>
</evidence>
<dbReference type="PANTHER" id="PTHR44688:SF16">
    <property type="entry name" value="DNA-BINDING TRANSCRIPTIONAL ACTIVATOR DEVR_DOSR"/>
    <property type="match status" value="1"/>
</dbReference>
<feature type="domain" description="HTH luxR-type" evidence="4">
    <location>
        <begin position="328"/>
        <end position="385"/>
    </location>
</feature>
<dbReference type="Pfam" id="PF00196">
    <property type="entry name" value="GerE"/>
    <property type="match status" value="1"/>
</dbReference>
<evidence type="ECO:0000256" key="1">
    <source>
        <dbReference type="ARBA" id="ARBA00023015"/>
    </source>
</evidence>
<dbReference type="KEGG" id="upl:DSM104440_03587"/>
<name>A0A6M4HB06_9PROT</name>
<keyword evidence="6" id="KW-1185">Reference proteome</keyword>
<keyword evidence="3" id="KW-0804">Transcription</keyword>
<dbReference type="Gene3D" id="1.10.10.10">
    <property type="entry name" value="Winged helix-like DNA-binding domain superfamily/Winged helix DNA-binding domain"/>
    <property type="match status" value="1"/>
</dbReference>
<evidence type="ECO:0000256" key="3">
    <source>
        <dbReference type="ARBA" id="ARBA00023163"/>
    </source>
</evidence>
<organism evidence="5 6">
    <name type="scientific">Usitatibacter palustris</name>
    <dbReference type="NCBI Taxonomy" id="2732487"/>
    <lineage>
        <taxon>Bacteria</taxon>
        <taxon>Pseudomonadati</taxon>
        <taxon>Pseudomonadota</taxon>
        <taxon>Betaproteobacteria</taxon>
        <taxon>Nitrosomonadales</taxon>
        <taxon>Usitatibacteraceae</taxon>
        <taxon>Usitatibacter</taxon>
    </lineage>
</organism>
<dbReference type="InterPro" id="IPR036388">
    <property type="entry name" value="WH-like_DNA-bd_sf"/>
</dbReference>
<dbReference type="GO" id="GO:0003677">
    <property type="term" value="F:DNA binding"/>
    <property type="evidence" value="ECO:0007669"/>
    <property type="project" value="UniProtKB-KW"/>
</dbReference>
<keyword evidence="1" id="KW-0805">Transcription regulation</keyword>
<evidence type="ECO:0000256" key="2">
    <source>
        <dbReference type="ARBA" id="ARBA00023125"/>
    </source>
</evidence>
<dbReference type="PRINTS" id="PR00038">
    <property type="entry name" value="HTHLUXR"/>
</dbReference>
<dbReference type="SMART" id="SM00421">
    <property type="entry name" value="HTH_LUXR"/>
    <property type="match status" value="1"/>
</dbReference>
<dbReference type="EMBL" id="CP053073">
    <property type="protein sequence ID" value="QJR16751.1"/>
    <property type="molecule type" value="Genomic_DNA"/>
</dbReference>
<dbReference type="PANTHER" id="PTHR44688">
    <property type="entry name" value="DNA-BINDING TRANSCRIPTIONAL ACTIVATOR DEVR_DOSR"/>
    <property type="match status" value="1"/>
</dbReference>
<keyword evidence="2" id="KW-0238">DNA-binding</keyword>